<name>A0A074Y918_AURSE</name>
<dbReference type="InterPro" id="IPR000182">
    <property type="entry name" value="GNAT_dom"/>
</dbReference>
<gene>
    <name evidence="2" type="ORF">AUEXF2481DRAFT_33755</name>
</gene>
<dbReference type="InParanoid" id="A0A074Y918"/>
<dbReference type="OrthoDB" id="630895at2759"/>
<feature type="domain" description="N-acetyltransferase" evidence="1">
    <location>
        <begin position="91"/>
        <end position="236"/>
    </location>
</feature>
<dbReference type="Gene3D" id="3.40.630.30">
    <property type="match status" value="1"/>
</dbReference>
<reference evidence="2 3" key="1">
    <citation type="journal article" date="2014" name="BMC Genomics">
        <title>Genome sequencing of four Aureobasidium pullulans varieties: biotechnological potential, stress tolerance, and description of new species.</title>
        <authorList>
            <person name="Gostin Ar C."/>
            <person name="Ohm R.A."/>
            <person name="Kogej T."/>
            <person name="Sonjak S."/>
            <person name="Turk M."/>
            <person name="Zajc J."/>
            <person name="Zalar P."/>
            <person name="Grube M."/>
            <person name="Sun H."/>
            <person name="Han J."/>
            <person name="Sharma A."/>
            <person name="Chiniquy J."/>
            <person name="Ngan C.Y."/>
            <person name="Lipzen A."/>
            <person name="Barry K."/>
            <person name="Grigoriev I.V."/>
            <person name="Gunde-Cimerman N."/>
        </authorList>
    </citation>
    <scope>NUCLEOTIDE SEQUENCE [LARGE SCALE GENOMIC DNA]</scope>
    <source>
        <strain evidence="2 3">EXF-2481</strain>
    </source>
</reference>
<keyword evidence="3" id="KW-1185">Reference proteome</keyword>
<dbReference type="AlphaFoldDB" id="A0A074Y918"/>
<evidence type="ECO:0000313" key="2">
    <source>
        <dbReference type="EMBL" id="KEQ90667.1"/>
    </source>
</evidence>
<protein>
    <recommendedName>
        <fullName evidence="1">N-acetyltransferase domain-containing protein</fullName>
    </recommendedName>
</protein>
<dbReference type="InterPro" id="IPR051531">
    <property type="entry name" value="N-acetyltransferase"/>
</dbReference>
<dbReference type="SUPFAM" id="SSF55729">
    <property type="entry name" value="Acyl-CoA N-acyltransferases (Nat)"/>
    <property type="match status" value="1"/>
</dbReference>
<evidence type="ECO:0000313" key="3">
    <source>
        <dbReference type="Proteomes" id="UP000030641"/>
    </source>
</evidence>
<dbReference type="PROSITE" id="PS51186">
    <property type="entry name" value="GNAT"/>
    <property type="match status" value="1"/>
</dbReference>
<dbReference type="PANTHER" id="PTHR43792:SF1">
    <property type="entry name" value="N-ACETYLTRANSFERASE DOMAIN-CONTAINING PROTEIN"/>
    <property type="match status" value="1"/>
</dbReference>
<dbReference type="Proteomes" id="UP000030641">
    <property type="component" value="Unassembled WGS sequence"/>
</dbReference>
<dbReference type="HOGENOM" id="CLU_1156743_0_0_1"/>
<dbReference type="GO" id="GO:0016747">
    <property type="term" value="F:acyltransferase activity, transferring groups other than amino-acyl groups"/>
    <property type="evidence" value="ECO:0007669"/>
    <property type="project" value="InterPro"/>
</dbReference>
<dbReference type="RefSeq" id="XP_013339139.1">
    <property type="nucleotide sequence ID" value="XM_013483685.1"/>
</dbReference>
<accession>A0A074Y918</accession>
<sequence>MVTAQSSPSMLSDPNFYIRTSRLILLPTPLAIKCLAYRELYSSLHRNPEFTSMAFGASWGIKDWDVDSIVFIISREVQNSWWKRGMGDFAIGLRDDMSDLPKTKETGEGLWQEVEVDDVEAFDHVYWIGYVGLRDATTTSMPNEETSVPSERDWKEMIELRYGFHPDFWGKGYGTEAARAVMRWGETSRGAERFIAETEKANVGSGKVLSKLGFSGVGDEIIWGMEGTKEWKRWAGK</sequence>
<dbReference type="InterPro" id="IPR016181">
    <property type="entry name" value="Acyl_CoA_acyltransferase"/>
</dbReference>
<dbReference type="EMBL" id="KL584787">
    <property type="protein sequence ID" value="KEQ90667.1"/>
    <property type="molecule type" value="Genomic_DNA"/>
</dbReference>
<dbReference type="Pfam" id="PF13302">
    <property type="entry name" value="Acetyltransf_3"/>
    <property type="match status" value="1"/>
</dbReference>
<evidence type="ECO:0000259" key="1">
    <source>
        <dbReference type="PROSITE" id="PS51186"/>
    </source>
</evidence>
<dbReference type="PANTHER" id="PTHR43792">
    <property type="entry name" value="GNAT FAMILY, PUTATIVE (AFU_ORTHOLOGUE AFUA_3G00765)-RELATED-RELATED"/>
    <property type="match status" value="1"/>
</dbReference>
<proteinExistence type="predicted"/>
<organism evidence="2 3">
    <name type="scientific">Aureobasidium subglaciale (strain EXF-2481)</name>
    <name type="common">Aureobasidium pullulans var. subglaciale</name>
    <dbReference type="NCBI Taxonomy" id="1043005"/>
    <lineage>
        <taxon>Eukaryota</taxon>
        <taxon>Fungi</taxon>
        <taxon>Dikarya</taxon>
        <taxon>Ascomycota</taxon>
        <taxon>Pezizomycotina</taxon>
        <taxon>Dothideomycetes</taxon>
        <taxon>Dothideomycetidae</taxon>
        <taxon>Dothideales</taxon>
        <taxon>Saccotheciaceae</taxon>
        <taxon>Aureobasidium</taxon>
    </lineage>
</organism>
<dbReference type="OMA" id="RDIARCW"/>
<dbReference type="GeneID" id="25364930"/>